<feature type="region of interest" description="Disordered" evidence="1">
    <location>
        <begin position="220"/>
        <end position="241"/>
    </location>
</feature>
<organism evidence="2 3">
    <name type="scientific">Caenorhabditis tropicalis</name>
    <dbReference type="NCBI Taxonomy" id="1561998"/>
    <lineage>
        <taxon>Eukaryota</taxon>
        <taxon>Metazoa</taxon>
        <taxon>Ecdysozoa</taxon>
        <taxon>Nematoda</taxon>
        <taxon>Chromadorea</taxon>
        <taxon>Rhabditida</taxon>
        <taxon>Rhabditina</taxon>
        <taxon>Rhabditomorpha</taxon>
        <taxon>Rhabditoidea</taxon>
        <taxon>Rhabditidae</taxon>
        <taxon>Peloderinae</taxon>
        <taxon>Caenorhabditis</taxon>
    </lineage>
</organism>
<evidence type="ECO:0000313" key="2">
    <source>
        <dbReference type="Proteomes" id="UP000095282"/>
    </source>
</evidence>
<proteinExistence type="predicted"/>
<reference evidence="3" key="1">
    <citation type="submission" date="2016-11" db="UniProtKB">
        <authorList>
            <consortium name="WormBaseParasite"/>
        </authorList>
    </citation>
    <scope>IDENTIFICATION</scope>
</reference>
<evidence type="ECO:0000313" key="3">
    <source>
        <dbReference type="WBParaSite" id="Csp11.Scaffold561.g3906.t1"/>
    </source>
</evidence>
<accession>A0A1I7TA33</accession>
<dbReference type="AlphaFoldDB" id="A0A1I7TA33"/>
<dbReference type="STRING" id="1561998.A0A1I7TA33"/>
<dbReference type="Proteomes" id="UP000095282">
    <property type="component" value="Unplaced"/>
</dbReference>
<sequence>MEVQETENVAEKKEKKDYRLRTRGVNIKAAKKSFKDQFFMSYKDGLKMIKKMHGKGKGGQLVQRKTPRHISLPYHMSGKAAMEEACDWIAQNTVGKYRPEYKGIVVAVGEVETVSAPRVIADQYTFHTDVFINQIVFIPKLGDQYEAKVKYVQEGLMVGVVMDMITIHIKQNDQTTEDQVSIDDKILVTYNGIRIKSSLCHLKGEYVKMVEKAEIKEEILEETEQEEAEVKEEVEDEDMEE</sequence>
<dbReference type="eggNOG" id="ENOG502SZ56">
    <property type="taxonomic scope" value="Eukaryota"/>
</dbReference>
<evidence type="ECO:0000256" key="1">
    <source>
        <dbReference type="SAM" id="MobiDB-lite"/>
    </source>
</evidence>
<dbReference type="WBParaSite" id="Csp11.Scaffold561.g3906.t1">
    <property type="protein sequence ID" value="Csp11.Scaffold561.g3906.t1"/>
    <property type="gene ID" value="Csp11.Scaffold561.g3906"/>
</dbReference>
<protein>
    <submittedName>
        <fullName evidence="3">S1 motif domain-containing protein</fullName>
    </submittedName>
</protein>
<name>A0A1I7TA33_9PELO</name>
<keyword evidence="2" id="KW-1185">Reference proteome</keyword>